<comment type="caution">
    <text evidence="4">The sequence shown here is derived from an EMBL/GenBank/DDBJ whole genome shotgun (WGS) entry which is preliminary data.</text>
</comment>
<dbReference type="Proteomes" id="UP000559027">
    <property type="component" value="Unassembled WGS sequence"/>
</dbReference>
<dbReference type="GO" id="GO:0030692">
    <property type="term" value="C:Noc4p-Nop14p complex"/>
    <property type="evidence" value="ECO:0007669"/>
    <property type="project" value="TreeGrafter"/>
</dbReference>
<evidence type="ECO:0000313" key="4">
    <source>
        <dbReference type="EMBL" id="KAF5357188.1"/>
    </source>
</evidence>
<organism evidence="4 5">
    <name type="scientific">Leucocoprinus leucothites</name>
    <dbReference type="NCBI Taxonomy" id="201217"/>
    <lineage>
        <taxon>Eukaryota</taxon>
        <taxon>Fungi</taxon>
        <taxon>Dikarya</taxon>
        <taxon>Basidiomycota</taxon>
        <taxon>Agaricomycotina</taxon>
        <taxon>Agaricomycetes</taxon>
        <taxon>Agaricomycetidae</taxon>
        <taxon>Agaricales</taxon>
        <taxon>Agaricineae</taxon>
        <taxon>Agaricaceae</taxon>
        <taxon>Leucocoprinus</taxon>
    </lineage>
</organism>
<accession>A0A8H5LHD8</accession>
<name>A0A8H5LHD8_9AGAR</name>
<feature type="region of interest" description="Disordered" evidence="2">
    <location>
        <begin position="1"/>
        <end position="21"/>
    </location>
</feature>
<evidence type="ECO:0000259" key="3">
    <source>
        <dbReference type="Pfam" id="PF03914"/>
    </source>
</evidence>
<evidence type="ECO:0000256" key="2">
    <source>
        <dbReference type="SAM" id="MobiDB-lite"/>
    </source>
</evidence>
<dbReference type="GO" id="GO:0042254">
    <property type="term" value="P:ribosome biogenesis"/>
    <property type="evidence" value="ECO:0007669"/>
    <property type="project" value="InterPro"/>
</dbReference>
<evidence type="ECO:0000313" key="5">
    <source>
        <dbReference type="Proteomes" id="UP000559027"/>
    </source>
</evidence>
<protein>
    <recommendedName>
        <fullName evidence="3">CCAAT-binding factor domain-containing protein</fullName>
    </recommendedName>
</protein>
<reference evidence="4 5" key="1">
    <citation type="journal article" date="2020" name="ISME J.">
        <title>Uncovering the hidden diversity of litter-decomposition mechanisms in mushroom-forming fungi.</title>
        <authorList>
            <person name="Floudas D."/>
            <person name="Bentzer J."/>
            <person name="Ahren D."/>
            <person name="Johansson T."/>
            <person name="Persson P."/>
            <person name="Tunlid A."/>
        </authorList>
    </citation>
    <scope>NUCLEOTIDE SEQUENCE [LARGE SCALE GENOMIC DNA]</scope>
    <source>
        <strain evidence="4 5">CBS 146.42</strain>
    </source>
</reference>
<evidence type="ECO:0000256" key="1">
    <source>
        <dbReference type="ARBA" id="ARBA00007797"/>
    </source>
</evidence>
<gene>
    <name evidence="4" type="ORF">D9756_006382</name>
</gene>
<dbReference type="InterPro" id="IPR027193">
    <property type="entry name" value="Noc4"/>
</dbReference>
<feature type="domain" description="CCAAT-binding factor" evidence="3">
    <location>
        <begin position="387"/>
        <end position="533"/>
    </location>
</feature>
<dbReference type="PANTHER" id="PTHR12455:SF0">
    <property type="entry name" value="NUCLEOLAR COMPLEX PROTEIN 4 HOMOLOG"/>
    <property type="match status" value="1"/>
</dbReference>
<dbReference type="InterPro" id="IPR005612">
    <property type="entry name" value="CCAAT-binding_factor"/>
</dbReference>
<dbReference type="OrthoDB" id="10263185at2759"/>
<keyword evidence="5" id="KW-1185">Reference proteome</keyword>
<dbReference type="Pfam" id="PF03914">
    <property type="entry name" value="CBF"/>
    <property type="match status" value="1"/>
</dbReference>
<dbReference type="PANTHER" id="PTHR12455">
    <property type="entry name" value="NUCLEOLAR COMPLEX PROTEIN 4"/>
    <property type="match status" value="1"/>
</dbReference>
<dbReference type="GO" id="GO:0032040">
    <property type="term" value="C:small-subunit processome"/>
    <property type="evidence" value="ECO:0007669"/>
    <property type="project" value="TreeGrafter"/>
</dbReference>
<feature type="region of interest" description="Disordered" evidence="2">
    <location>
        <begin position="246"/>
        <end position="303"/>
    </location>
</feature>
<dbReference type="EMBL" id="JAACJO010000006">
    <property type="protein sequence ID" value="KAF5357188.1"/>
    <property type="molecule type" value="Genomic_DNA"/>
</dbReference>
<feature type="compositionally biased region" description="Basic and acidic residues" evidence="2">
    <location>
        <begin position="275"/>
        <end position="292"/>
    </location>
</feature>
<dbReference type="AlphaFoldDB" id="A0A8H5LHD8"/>
<proteinExistence type="inferred from homology"/>
<sequence>MAPRSLPQTKKRKIEHDSGSTKRIKSLETGLIEAVHKSESLNALADLLEILQTAKDAQTVSKSIYALYRTFVVVITNGKLGLGGDDVAKLVKAWLLGQLNTYVDFLCGVLKDDEKTLRISALQILFSLQRHLSTSYSASPSSLSKPQPQFHLSHFRKIVSALLLCPRSPRPGSESPDDQLLDLDVASLFYETWFSVHDDIRWFFLRESVTLLNAHQTHSTLPLNLLSILERLTTFPTEPSELNAWWVSEMGTPPPKPRRSKMNGGDASDSDVEDPETKVNEDPEDDWRKYFEDEPAPPEAPKAKVPGVRLHQMTVHQSLHSLASHRAVFTRTWLALLPRLPKAKDADKLVVRVLNIMHRGILPHLTRPVLVMDWIGACVDYGGSVGLLALNGLFILMKDYNLDYPSFYTRLYAFLDRDVLHLKHRARFFRMTELFLSSTHLPATLLASFIKRLSRLSLSAPPAAIIMLIPFTYNILKKHPALMVMIHNSNVGDEYTDPFLSGEPNPTNTRALESSLWELVSHRSHYHATVSALCKVFAEPFTKPNYPLEDFLDHTYATLFDTEANRKIKREPALALDLPKGFISFPTSAVSVEQEGDSLNSAFSQNGDVVSELWSFA</sequence>
<comment type="similarity">
    <text evidence="1">Belongs to the CBF/MAK21 family.</text>
</comment>